<evidence type="ECO:0000313" key="2">
    <source>
        <dbReference type="EMBL" id="ELS55719.1"/>
    </source>
</evidence>
<accession>L8PHQ4</accession>
<feature type="region of interest" description="Disordered" evidence="1">
    <location>
        <begin position="25"/>
        <end position="46"/>
    </location>
</feature>
<comment type="caution">
    <text evidence="2">The sequence shown here is derived from an EMBL/GenBank/DDBJ whole genome shotgun (WGS) entry which is preliminary data.</text>
</comment>
<dbReference type="Proteomes" id="UP000011205">
    <property type="component" value="Unassembled WGS sequence"/>
</dbReference>
<sequence>MSTRSQRPRLGALDDRRGVRLGLAHAHPPAGRPVRPHRPGHFWGVGSDLGPTGDWTSWKTSAPATAGQWQCVEFHLDSPT</sequence>
<proteinExistence type="predicted"/>
<protein>
    <submittedName>
        <fullName evidence="2">Uncharacterized protein</fullName>
    </submittedName>
</protein>
<dbReference type="AlphaFoldDB" id="L8PHQ4"/>
<evidence type="ECO:0000313" key="3">
    <source>
        <dbReference type="Proteomes" id="UP000011205"/>
    </source>
</evidence>
<reference evidence="2 3" key="1">
    <citation type="journal article" date="2013" name="Genome Announc.">
        <title>Draft Genome Sequence of Streptomyces viridochromogenes Strain Tu57, Producer of Avilamycin.</title>
        <authorList>
            <person name="Gruning B.A."/>
            <person name="Erxleben A."/>
            <person name="Hahnlein A."/>
            <person name="Gunther S."/>
        </authorList>
    </citation>
    <scope>NUCLEOTIDE SEQUENCE [LARGE SCALE GENOMIC DNA]</scope>
    <source>
        <strain evidence="2 3">Tue57</strain>
    </source>
</reference>
<organism evidence="2 3">
    <name type="scientific">Streptomyces viridochromogenes Tue57</name>
    <dbReference type="NCBI Taxonomy" id="1160705"/>
    <lineage>
        <taxon>Bacteria</taxon>
        <taxon>Bacillati</taxon>
        <taxon>Actinomycetota</taxon>
        <taxon>Actinomycetes</taxon>
        <taxon>Kitasatosporales</taxon>
        <taxon>Streptomycetaceae</taxon>
        <taxon>Streptomyces</taxon>
    </lineage>
</organism>
<gene>
    <name evidence="2" type="ORF">STVIR_3292</name>
</gene>
<evidence type="ECO:0000256" key="1">
    <source>
        <dbReference type="SAM" id="MobiDB-lite"/>
    </source>
</evidence>
<name>L8PHQ4_STRVR</name>
<dbReference type="EMBL" id="AMLP01000103">
    <property type="protein sequence ID" value="ELS55719.1"/>
    <property type="molecule type" value="Genomic_DNA"/>
</dbReference>